<evidence type="ECO:0000259" key="6">
    <source>
        <dbReference type="PROSITE" id="PS50089"/>
    </source>
</evidence>
<evidence type="ECO:0000256" key="3">
    <source>
        <dbReference type="ARBA" id="ARBA00022833"/>
    </source>
</evidence>
<accession>A0AAD7N5V2</accession>
<feature type="domain" description="RING-type" evidence="6">
    <location>
        <begin position="238"/>
        <end position="276"/>
    </location>
</feature>
<dbReference type="SMART" id="SM00184">
    <property type="entry name" value="RING"/>
    <property type="match status" value="1"/>
</dbReference>
<evidence type="ECO:0000256" key="1">
    <source>
        <dbReference type="ARBA" id="ARBA00022723"/>
    </source>
</evidence>
<evidence type="ECO:0000256" key="5">
    <source>
        <dbReference type="SAM" id="MobiDB-lite"/>
    </source>
</evidence>
<dbReference type="Pfam" id="PF18758">
    <property type="entry name" value="KDZ"/>
    <property type="match status" value="1"/>
</dbReference>
<dbReference type="InterPro" id="IPR013083">
    <property type="entry name" value="Znf_RING/FYVE/PHD"/>
</dbReference>
<organism evidence="7 8">
    <name type="scientific">Mycena maculata</name>
    <dbReference type="NCBI Taxonomy" id="230809"/>
    <lineage>
        <taxon>Eukaryota</taxon>
        <taxon>Fungi</taxon>
        <taxon>Dikarya</taxon>
        <taxon>Basidiomycota</taxon>
        <taxon>Agaricomycotina</taxon>
        <taxon>Agaricomycetes</taxon>
        <taxon>Agaricomycetidae</taxon>
        <taxon>Agaricales</taxon>
        <taxon>Marasmiineae</taxon>
        <taxon>Mycenaceae</taxon>
        <taxon>Mycena</taxon>
    </lineage>
</organism>
<keyword evidence="2 4" id="KW-0863">Zinc-finger</keyword>
<keyword evidence="3" id="KW-0862">Zinc</keyword>
<dbReference type="Pfam" id="PF00097">
    <property type="entry name" value="zf-C3HC4"/>
    <property type="match status" value="1"/>
</dbReference>
<dbReference type="InterPro" id="IPR018957">
    <property type="entry name" value="Znf_C3HC4_RING-type"/>
</dbReference>
<evidence type="ECO:0000256" key="4">
    <source>
        <dbReference type="PROSITE-ProRule" id="PRU00175"/>
    </source>
</evidence>
<keyword evidence="1" id="KW-0479">Metal-binding</keyword>
<dbReference type="PANTHER" id="PTHR33096:SF1">
    <property type="entry name" value="CXC1-LIKE CYSTEINE CLUSTER ASSOCIATED WITH KDZ TRANSPOSASES DOMAIN-CONTAINING PROTEIN"/>
    <property type="match status" value="1"/>
</dbReference>
<keyword evidence="8" id="KW-1185">Reference proteome</keyword>
<dbReference type="InterPro" id="IPR001841">
    <property type="entry name" value="Znf_RING"/>
</dbReference>
<gene>
    <name evidence="7" type="ORF">DFH07DRAFT_962312</name>
</gene>
<dbReference type="PROSITE" id="PS50089">
    <property type="entry name" value="ZF_RING_2"/>
    <property type="match status" value="1"/>
</dbReference>
<reference evidence="7" key="1">
    <citation type="submission" date="2023-03" db="EMBL/GenBank/DDBJ databases">
        <title>Massive genome expansion in bonnet fungi (Mycena s.s.) driven by repeated elements and novel gene families across ecological guilds.</title>
        <authorList>
            <consortium name="Lawrence Berkeley National Laboratory"/>
            <person name="Harder C.B."/>
            <person name="Miyauchi S."/>
            <person name="Viragh M."/>
            <person name="Kuo A."/>
            <person name="Thoen E."/>
            <person name="Andreopoulos B."/>
            <person name="Lu D."/>
            <person name="Skrede I."/>
            <person name="Drula E."/>
            <person name="Henrissat B."/>
            <person name="Morin E."/>
            <person name="Kohler A."/>
            <person name="Barry K."/>
            <person name="LaButti K."/>
            <person name="Morin E."/>
            <person name="Salamov A."/>
            <person name="Lipzen A."/>
            <person name="Mereny Z."/>
            <person name="Hegedus B."/>
            <person name="Baldrian P."/>
            <person name="Stursova M."/>
            <person name="Weitz H."/>
            <person name="Taylor A."/>
            <person name="Grigoriev I.V."/>
            <person name="Nagy L.G."/>
            <person name="Martin F."/>
            <person name="Kauserud H."/>
        </authorList>
    </citation>
    <scope>NUCLEOTIDE SEQUENCE</scope>
    <source>
        <strain evidence="7">CBHHK188m</strain>
    </source>
</reference>
<dbReference type="PANTHER" id="PTHR33096">
    <property type="entry name" value="CXC2 DOMAIN-CONTAINING PROTEIN"/>
    <property type="match status" value="1"/>
</dbReference>
<dbReference type="GO" id="GO:0008270">
    <property type="term" value="F:zinc ion binding"/>
    <property type="evidence" value="ECO:0007669"/>
    <property type="project" value="UniProtKB-KW"/>
</dbReference>
<dbReference type="Pfam" id="PF18803">
    <property type="entry name" value="CxC2"/>
    <property type="match status" value="1"/>
</dbReference>
<evidence type="ECO:0000256" key="2">
    <source>
        <dbReference type="ARBA" id="ARBA00022771"/>
    </source>
</evidence>
<dbReference type="InterPro" id="IPR041457">
    <property type="entry name" value="CxC2_KDZ-assoc"/>
</dbReference>
<dbReference type="PROSITE" id="PS00518">
    <property type="entry name" value="ZF_RING_1"/>
    <property type="match status" value="1"/>
</dbReference>
<dbReference type="Gene3D" id="3.30.40.10">
    <property type="entry name" value="Zinc/RING finger domain, C3HC4 (zinc finger)"/>
    <property type="match status" value="1"/>
</dbReference>
<evidence type="ECO:0000313" key="8">
    <source>
        <dbReference type="Proteomes" id="UP001215280"/>
    </source>
</evidence>
<dbReference type="EMBL" id="JARJLG010000092">
    <property type="protein sequence ID" value="KAJ7747895.1"/>
    <property type="molecule type" value="Genomic_DNA"/>
</dbReference>
<dbReference type="Proteomes" id="UP001215280">
    <property type="component" value="Unassembled WGS sequence"/>
</dbReference>
<name>A0AAD7N5V2_9AGAR</name>
<protein>
    <recommendedName>
        <fullName evidence="6">RING-type domain-containing protein</fullName>
    </recommendedName>
</protein>
<sequence length="1321" mass="148216">MYHRPRPYPARGTPARFAGSRRVADTTVRALAPALDIIRGPPSTVVPPGRTTSNAREVEVLHGLVTVDLTARIEAIQARISQIDREMSQEQLGAAGNTTRAARPAARGNSAPSTRGAASPTGAVRSPAVQTAASPAILTTGSTMGHASTARTTSNTERLTPADVLAVRREQARQDHVIKSEVGAALYGRPLGVPLRCKKPVNRSGSRMLRETPLTRSQLWLDDKVPPVQHPKEDHHMCGICLMAKSHPVSNVCGHSYCYVCIRVQLETDWKCPNCKTEIYWAPFQHCAEEKFLRHTRKRDAVDAGYGDDSGDERTLVADIGIYLSGDGRQRQEEMLNVSHKKRRVQPSDLADSYGEWVPVPENQDHELLDEGTTNLLDRVASEPGRKRKDYASSDDPMSLWRPLKGLFGDELVHHNGLGDDCAVPCCALCKAPYMQGLCLTRHELTPLHVVEEWNSQFWAETSLQELGLVYQLGHGGFPCVFPDQRIYKMTVIEAPVIHQIRVRYCKCSKSDDADNLSQLLRNAWYPATVTDPATCAMFKTLEAYRLYNVVGNMNVHDFVRAMEQMTDGTATTGMKWLPDRYKQLQRMTRQWAFLKRIKRAGRFHDAAGVDATELRECAVKCWACPQDSRNLPPNWRDVDPAFRFLYMLLLAVDANFKLKNRMRANKVDDPPLGPGWSYWVEPQRYKQHLKKYVAEKDMSTCIVFAALLQKNTRMTTGLRASGVGGCVCARHECVRPNGIGDLQKGERYSNMDYIVLSALAGFTLLLLTISYDIACQWKKTLPERNATMPKEIRLNLDSFTYQCALPVWHAGSHNEDCATQNSLSFKPGVGKSDGEGVERVWAVLNLAAYHTKDAGRGQRVDSIEDKIDSHNFLKNIGQGDSLQRKLIVAIAERDRQVMAFKEISRTIEKDPNPYTMSRQDCPTEAEVRLEVKRDEDAAVAAGRAPLPGSSATAFLIAGLQIEEAQRRILVQLAGTSMVTADQEEKLHDWRRALLVKIGKFRELQNRYMPGAAQVILDTESERDEDAAPPKPEKIKLWMPSQMPAREGDPLRGCAKGLIAMETKLRASQCSNAMVGLRARLHAKRHLISFRNANVSGQIQSTKARTLIDKVGERVEASAEKYRHARRALISLNPASTVAFRELRPEDIQLDGDAGESDAAARKKLAMISAGHGRRGMLRAHQSGSCPGFGLRQVPWTTKKSIYMNVTVRVEWARARTRKVRWEEEVHTLREEMRRVLRYLEWQSAWWRARVESRPDVAAEVAAGVRAYAFKQADLHDRLRVFFQTKWKMPVIEAARRVVALEEAVLEEGTDLNELFGSVMY</sequence>
<feature type="region of interest" description="Disordered" evidence="5">
    <location>
        <begin position="91"/>
        <end position="132"/>
    </location>
</feature>
<dbReference type="InterPro" id="IPR017907">
    <property type="entry name" value="Znf_RING_CS"/>
</dbReference>
<dbReference type="InterPro" id="IPR040521">
    <property type="entry name" value="KDZ"/>
</dbReference>
<comment type="caution">
    <text evidence="7">The sequence shown here is derived from an EMBL/GenBank/DDBJ whole genome shotgun (WGS) entry which is preliminary data.</text>
</comment>
<dbReference type="SUPFAM" id="SSF57850">
    <property type="entry name" value="RING/U-box"/>
    <property type="match status" value="1"/>
</dbReference>
<proteinExistence type="predicted"/>
<evidence type="ECO:0000313" key="7">
    <source>
        <dbReference type="EMBL" id="KAJ7747895.1"/>
    </source>
</evidence>